<accession>A0A4R5Q5I2</accession>
<feature type="compositionally biased region" description="Polar residues" evidence="1">
    <location>
        <begin position="1"/>
        <end position="13"/>
    </location>
</feature>
<protein>
    <submittedName>
        <fullName evidence="3">DUF1127 domain-containing protein</fullName>
    </submittedName>
</protein>
<feature type="region of interest" description="Disordered" evidence="1">
    <location>
        <begin position="1"/>
        <end position="20"/>
    </location>
</feature>
<evidence type="ECO:0000256" key="1">
    <source>
        <dbReference type="SAM" id="MobiDB-lite"/>
    </source>
</evidence>
<name>A0A4R5Q5I2_9PROT</name>
<dbReference type="EMBL" id="SMSJ01000148">
    <property type="protein sequence ID" value="TDH58154.1"/>
    <property type="molecule type" value="Genomic_DNA"/>
</dbReference>
<comment type="caution">
    <text evidence="3">The sequence shown here is derived from an EMBL/GenBank/DDBJ whole genome shotgun (WGS) entry which is preliminary data.</text>
</comment>
<dbReference type="Pfam" id="PF06568">
    <property type="entry name" value="YjiS-like"/>
    <property type="match status" value="1"/>
</dbReference>
<dbReference type="RefSeq" id="WP_133292989.1">
    <property type="nucleotide sequence ID" value="NZ_SMSJ01000148.1"/>
</dbReference>
<organism evidence="3 4">
    <name type="scientific">Dankookia rubra</name>
    <dbReference type="NCBI Taxonomy" id="1442381"/>
    <lineage>
        <taxon>Bacteria</taxon>
        <taxon>Pseudomonadati</taxon>
        <taxon>Pseudomonadota</taxon>
        <taxon>Alphaproteobacteria</taxon>
        <taxon>Acetobacterales</taxon>
        <taxon>Roseomonadaceae</taxon>
        <taxon>Dankookia</taxon>
    </lineage>
</organism>
<gene>
    <name evidence="3" type="ORF">E2C06_34025</name>
</gene>
<proteinExistence type="predicted"/>
<evidence type="ECO:0000313" key="3">
    <source>
        <dbReference type="EMBL" id="TDH58154.1"/>
    </source>
</evidence>
<reference evidence="3 4" key="1">
    <citation type="journal article" date="2016" name="J. Microbiol.">
        <title>Dankookia rubra gen. nov., sp. nov., an alphaproteobacterium isolated from sediment of a shallow stream.</title>
        <authorList>
            <person name="Kim W.H."/>
            <person name="Kim D.H."/>
            <person name="Kang K."/>
            <person name="Ahn T.Y."/>
        </authorList>
    </citation>
    <scope>NUCLEOTIDE SEQUENCE [LARGE SCALE GENOMIC DNA]</scope>
    <source>
        <strain evidence="3 4">JCM30602</strain>
    </source>
</reference>
<keyword evidence="4" id="KW-1185">Reference proteome</keyword>
<dbReference type="AlphaFoldDB" id="A0A4R5Q5I2"/>
<dbReference type="Proteomes" id="UP000295096">
    <property type="component" value="Unassembled WGS sequence"/>
</dbReference>
<feature type="domain" description="YjiS-like" evidence="2">
    <location>
        <begin position="26"/>
        <end position="57"/>
    </location>
</feature>
<dbReference type="InterPro" id="IPR009506">
    <property type="entry name" value="YjiS-like"/>
</dbReference>
<sequence length="95" mass="10709">MTTISFGRFTPTSARAERDRKVSPGLVQRLRAWMLHRRTCAELRDADARTLQDVGFTPVASTDLVRTFGMDPTSLWSIGEVPMPLPEKNGPSHRR</sequence>
<evidence type="ECO:0000313" key="4">
    <source>
        <dbReference type="Proteomes" id="UP000295096"/>
    </source>
</evidence>
<evidence type="ECO:0000259" key="2">
    <source>
        <dbReference type="Pfam" id="PF06568"/>
    </source>
</evidence>